<dbReference type="EMBL" id="MU827344">
    <property type="protein sequence ID" value="KAJ7352907.1"/>
    <property type="molecule type" value="Genomic_DNA"/>
</dbReference>
<sequence length="251" mass="28758">MENLVPKVRGVTRVNAAFKERAELGKRLQNVLKEAISDVMGQADIKTRKDSTIDYLAQYRLVDRSRLEMYGRAFTLEDEDENGIISYEQMLLALEGVPSIAGMSRKQLLFVLQVLELFPGSRITFKMFSVTTALCEKVTILDAFVKQLVEELDLFDLECKLDMFRNMFFVTGDYSVTFITADQLRIELKAGGLNQQQEDHVIGHILQNSETGEISFLDYMAYLPLFLSIHQNICDNALDMSRNKYQRKGRT</sequence>
<dbReference type="PANTHER" id="PTHR35538">
    <property type="entry name" value="LIG_CHAN-GLU_BD DOMAIN-CONTAINING PROTEIN"/>
    <property type="match status" value="1"/>
</dbReference>
<accession>A0A9X0CHR0</accession>
<name>A0A9X0CHR0_9CNID</name>
<dbReference type="PANTHER" id="PTHR35538:SF3">
    <property type="entry name" value="C-TYPE LECTIN DOMAIN-CONTAINING PROTEIN"/>
    <property type="match status" value="1"/>
</dbReference>
<dbReference type="SUPFAM" id="SSF47473">
    <property type="entry name" value="EF-hand"/>
    <property type="match status" value="1"/>
</dbReference>
<dbReference type="InterPro" id="IPR011992">
    <property type="entry name" value="EF-hand-dom_pair"/>
</dbReference>
<comment type="caution">
    <text evidence="1">The sequence shown here is derived from an EMBL/GenBank/DDBJ whole genome shotgun (WGS) entry which is preliminary data.</text>
</comment>
<gene>
    <name evidence="1" type="ORF">OS493_033173</name>
</gene>
<keyword evidence="2" id="KW-1185">Reference proteome</keyword>
<dbReference type="AlphaFoldDB" id="A0A9X0CHR0"/>
<reference evidence="1" key="1">
    <citation type="submission" date="2023-01" db="EMBL/GenBank/DDBJ databases">
        <title>Genome assembly of the deep-sea coral Lophelia pertusa.</title>
        <authorList>
            <person name="Herrera S."/>
            <person name="Cordes E."/>
        </authorList>
    </citation>
    <scope>NUCLEOTIDE SEQUENCE</scope>
    <source>
        <strain evidence="1">USNM1676648</strain>
        <tissue evidence="1">Polyp</tissue>
    </source>
</reference>
<protein>
    <submittedName>
        <fullName evidence="1">Uncharacterized protein</fullName>
    </submittedName>
</protein>
<evidence type="ECO:0000313" key="1">
    <source>
        <dbReference type="EMBL" id="KAJ7352907.1"/>
    </source>
</evidence>
<organism evidence="1 2">
    <name type="scientific">Desmophyllum pertusum</name>
    <dbReference type="NCBI Taxonomy" id="174260"/>
    <lineage>
        <taxon>Eukaryota</taxon>
        <taxon>Metazoa</taxon>
        <taxon>Cnidaria</taxon>
        <taxon>Anthozoa</taxon>
        <taxon>Hexacorallia</taxon>
        <taxon>Scleractinia</taxon>
        <taxon>Caryophylliina</taxon>
        <taxon>Caryophylliidae</taxon>
        <taxon>Desmophyllum</taxon>
    </lineage>
</organism>
<proteinExistence type="predicted"/>
<evidence type="ECO:0000313" key="2">
    <source>
        <dbReference type="Proteomes" id="UP001163046"/>
    </source>
</evidence>
<dbReference type="OrthoDB" id="5979903at2759"/>
<dbReference type="Proteomes" id="UP001163046">
    <property type="component" value="Unassembled WGS sequence"/>
</dbReference>